<gene>
    <name evidence="2" type="ORF">GGD88_003496</name>
</gene>
<evidence type="ECO:0000313" key="3">
    <source>
        <dbReference type="Proteomes" id="UP000555728"/>
    </source>
</evidence>
<dbReference type="InterPro" id="IPR006528">
    <property type="entry name" value="Phage_head_morphogenesis_dom"/>
</dbReference>
<evidence type="ECO:0000259" key="1">
    <source>
        <dbReference type="Pfam" id="PF04233"/>
    </source>
</evidence>
<reference evidence="2 3" key="1">
    <citation type="submission" date="2020-08" db="EMBL/GenBank/DDBJ databases">
        <title>Genome sequencing of Purple Non-Sulfur Bacteria from various extreme environments.</title>
        <authorList>
            <person name="Mayer M."/>
        </authorList>
    </citation>
    <scope>NUCLEOTIDE SEQUENCE [LARGE SCALE GENOMIC DNA]</scope>
    <source>
        <strain evidence="2 3">JA135</strain>
    </source>
</reference>
<keyword evidence="3" id="KW-1185">Reference proteome</keyword>
<dbReference type="Pfam" id="PF04233">
    <property type="entry name" value="Phage_Mu_F"/>
    <property type="match status" value="1"/>
</dbReference>
<proteinExistence type="predicted"/>
<dbReference type="AlphaFoldDB" id="A0A7W6S421"/>
<evidence type="ECO:0000313" key="2">
    <source>
        <dbReference type="EMBL" id="MBB4287739.1"/>
    </source>
</evidence>
<comment type="caution">
    <text evidence="2">The sequence shown here is derived from an EMBL/GenBank/DDBJ whole genome shotgun (WGS) entry which is preliminary data.</text>
</comment>
<feature type="domain" description="Phage head morphogenesis" evidence="1">
    <location>
        <begin position="67"/>
        <end position="196"/>
    </location>
</feature>
<sequence length="408" mass="45758">MARRPRQEPLPDRPGHRFGHLLSPDVAEFMRAKGLMPRWDYDEVLPEEHAFGFMSARIMDLDILRDLHTSLAEALDAGTPYGRWAKDLEPTLRARGWWARREVVDPRTGEVGTVDLRQPWRLKVIYDSNMRAARAAGQYQRAQRTKAGLPFFTYELGPSKEHRPEHVQLKGLTLAVDHPAWDTLMPPNGWGCKCRLRQITAAEARRRGLTVPNSVSLPSRTVRHRVTGQRMTLPEAVDPAWARSGGPLRARALDDALHGRLAALPARIAQAACHDLARGPSLQQLVEHPMPGRAHPIARLADDMAAAMGARSPVVNLSGETLAKQHRHHPELGQIDYRVLPERVHGADVIVDSRGSFVFVRPAEEAPWVVVVKVTKSGIPFVTSARYASADDMARWRKGRVVWGRWPD</sequence>
<accession>A0A7W6S421</accession>
<protein>
    <recommendedName>
        <fullName evidence="1">Phage head morphogenesis domain-containing protein</fullName>
    </recommendedName>
</protein>
<dbReference type="EMBL" id="JACIGI010000049">
    <property type="protein sequence ID" value="MBB4287739.1"/>
    <property type="molecule type" value="Genomic_DNA"/>
</dbReference>
<dbReference type="Proteomes" id="UP000555728">
    <property type="component" value="Unassembled WGS sequence"/>
</dbReference>
<name>A0A7W6S421_9PROT</name>
<dbReference type="RefSeq" id="WP_184437782.1">
    <property type="nucleotide sequence ID" value="NZ_JACIGI010000049.1"/>
</dbReference>
<organism evidence="2 3">
    <name type="scientific">Roseospira goensis</name>
    <dbReference type="NCBI Taxonomy" id="391922"/>
    <lineage>
        <taxon>Bacteria</taxon>
        <taxon>Pseudomonadati</taxon>
        <taxon>Pseudomonadota</taxon>
        <taxon>Alphaproteobacteria</taxon>
        <taxon>Rhodospirillales</taxon>
        <taxon>Rhodospirillaceae</taxon>
        <taxon>Roseospira</taxon>
    </lineage>
</organism>